<dbReference type="PANTHER" id="PTHR32385">
    <property type="entry name" value="MANNOSYL PHOSPHORYLINOSITOL CERAMIDE SYNTHASE"/>
    <property type="match status" value="1"/>
</dbReference>
<evidence type="ECO:0000256" key="1">
    <source>
        <dbReference type="ARBA" id="ARBA00022679"/>
    </source>
</evidence>
<feature type="compositionally biased region" description="Polar residues" evidence="2">
    <location>
        <begin position="1"/>
        <end position="11"/>
    </location>
</feature>
<name>A0ABU2QQQ2_9ACTN</name>
<accession>A0ABU2QQQ2</accession>
<evidence type="ECO:0000256" key="2">
    <source>
        <dbReference type="SAM" id="MobiDB-lite"/>
    </source>
</evidence>
<keyword evidence="1" id="KW-0808">Transferase</keyword>
<comment type="caution">
    <text evidence="3">The sequence shown here is derived from an EMBL/GenBank/DDBJ whole genome shotgun (WGS) entry which is preliminary data.</text>
</comment>
<dbReference type="InterPro" id="IPR051706">
    <property type="entry name" value="Glycosyltransferase_domain"/>
</dbReference>
<dbReference type="RefSeq" id="WP_311710950.1">
    <property type="nucleotide sequence ID" value="NZ_JAVRFB010000023.1"/>
</dbReference>
<dbReference type="Proteomes" id="UP001180503">
    <property type="component" value="Unassembled WGS sequence"/>
</dbReference>
<feature type="region of interest" description="Disordered" evidence="2">
    <location>
        <begin position="1"/>
        <end position="26"/>
    </location>
</feature>
<evidence type="ECO:0000313" key="4">
    <source>
        <dbReference type="Proteomes" id="UP001180503"/>
    </source>
</evidence>
<dbReference type="SUPFAM" id="SSF53448">
    <property type="entry name" value="Nucleotide-diphospho-sugar transferases"/>
    <property type="match status" value="1"/>
</dbReference>
<dbReference type="Gene3D" id="3.90.550.20">
    <property type="match status" value="1"/>
</dbReference>
<dbReference type="EMBL" id="JAVRFB010000023">
    <property type="protein sequence ID" value="MDT0405300.1"/>
    <property type="molecule type" value="Genomic_DNA"/>
</dbReference>
<reference evidence="4" key="1">
    <citation type="submission" date="2023-07" db="EMBL/GenBank/DDBJ databases">
        <title>30 novel species of actinomycetes from the DSMZ collection.</title>
        <authorList>
            <person name="Nouioui I."/>
        </authorList>
    </citation>
    <scope>NUCLEOTIDE SEQUENCE [LARGE SCALE GENOMIC DNA]</scope>
    <source>
        <strain evidence="4">DSM 41635</strain>
    </source>
</reference>
<organism evidence="3 4">
    <name type="scientific">Streptomyces edwardsiae</name>
    <dbReference type="NCBI Taxonomy" id="3075527"/>
    <lineage>
        <taxon>Bacteria</taxon>
        <taxon>Bacillati</taxon>
        <taxon>Actinomycetota</taxon>
        <taxon>Actinomycetes</taxon>
        <taxon>Kitasatosporales</taxon>
        <taxon>Streptomycetaceae</taxon>
        <taxon>Streptomyces</taxon>
    </lineage>
</organism>
<dbReference type="PANTHER" id="PTHR32385:SF15">
    <property type="entry name" value="INOSITOL PHOSPHOCERAMIDE MANNOSYLTRANSFERASE 1"/>
    <property type="match status" value="1"/>
</dbReference>
<dbReference type="Pfam" id="PF04488">
    <property type="entry name" value="Gly_transf_sug"/>
    <property type="match status" value="1"/>
</dbReference>
<proteinExistence type="predicted"/>
<sequence>MARRSAFNQQAELPAGDQTAASPGLYGQPEAVGECPLAAQDIEKDHARRSRYLRYLTGMLSRPITAAPVAVLPRVIVQFWDDLAHLPADVRECMTSWRALEHQGFEREVYDDASARSFIRSQFGDTHTAAFDSCTHPAMRSDYFRLCYLARKGGFYVDADDVYQGTDWTSLFRDSRLRLQALCYDTATDTMVDPRAAMEIDDNGGTLIHYVNNNPIIAPVGHPIVMAALEASTAALLAHCGGPMDIQSMTGPGNLTVALAQHALHQEQSGQSVDVEILLDWDTVAVSRWPLSYRGDERNWRLWSQQ</sequence>
<gene>
    <name evidence="3" type="ORF">RM528_26020</name>
</gene>
<dbReference type="InterPro" id="IPR029044">
    <property type="entry name" value="Nucleotide-diphossugar_trans"/>
</dbReference>
<protein>
    <submittedName>
        <fullName evidence="3">Glycosyltransferase</fullName>
    </submittedName>
</protein>
<dbReference type="InterPro" id="IPR007577">
    <property type="entry name" value="GlycoTrfase_DXD_sugar-bd_CS"/>
</dbReference>
<evidence type="ECO:0000313" key="3">
    <source>
        <dbReference type="EMBL" id="MDT0405300.1"/>
    </source>
</evidence>